<comment type="caution">
    <text evidence="1">The sequence shown here is derived from an EMBL/GenBank/DDBJ whole genome shotgun (WGS) entry which is preliminary data.</text>
</comment>
<dbReference type="EMBL" id="BPLR01020385">
    <property type="protein sequence ID" value="GIX78097.1"/>
    <property type="molecule type" value="Genomic_DNA"/>
</dbReference>
<proteinExistence type="predicted"/>
<dbReference type="AlphaFoldDB" id="A0AAV4MZZ8"/>
<reference evidence="1 2" key="1">
    <citation type="submission" date="2021-06" db="EMBL/GenBank/DDBJ databases">
        <title>Caerostris extrusa draft genome.</title>
        <authorList>
            <person name="Kono N."/>
            <person name="Arakawa K."/>
        </authorList>
    </citation>
    <scope>NUCLEOTIDE SEQUENCE [LARGE SCALE GENOMIC DNA]</scope>
</reference>
<accession>A0AAV4MZZ8</accession>
<evidence type="ECO:0000313" key="1">
    <source>
        <dbReference type="EMBL" id="GIX78097.1"/>
    </source>
</evidence>
<gene>
    <name evidence="1" type="primary">CNG1_0</name>
    <name evidence="1" type="ORF">CEXT_355131</name>
</gene>
<organism evidence="1 2">
    <name type="scientific">Caerostris extrusa</name>
    <name type="common">Bark spider</name>
    <name type="synonym">Caerostris bankana</name>
    <dbReference type="NCBI Taxonomy" id="172846"/>
    <lineage>
        <taxon>Eukaryota</taxon>
        <taxon>Metazoa</taxon>
        <taxon>Ecdysozoa</taxon>
        <taxon>Arthropoda</taxon>
        <taxon>Chelicerata</taxon>
        <taxon>Arachnida</taxon>
        <taxon>Araneae</taxon>
        <taxon>Araneomorphae</taxon>
        <taxon>Entelegynae</taxon>
        <taxon>Araneoidea</taxon>
        <taxon>Araneidae</taxon>
        <taxon>Caerostris</taxon>
    </lineage>
</organism>
<sequence>MSVRLTYPLSVEALQKDHITGCGHAISTGATVPTWLELRRVNAKWHEEDISFPRECPDSEIFKMLKSAQADDDLDDVTVINSAVPENVKYRTAGCMTANGPRVVPGIITSSGGEMSCMVSNERRSVTNASTVLYAAGGPSLLLHHPTNRGPTLDSH</sequence>
<dbReference type="Proteomes" id="UP001054945">
    <property type="component" value="Unassembled WGS sequence"/>
</dbReference>
<evidence type="ECO:0000313" key="2">
    <source>
        <dbReference type="Proteomes" id="UP001054945"/>
    </source>
</evidence>
<keyword evidence="2" id="KW-1185">Reference proteome</keyword>
<name>A0AAV4MZZ8_CAEEX</name>
<protein>
    <submittedName>
        <fullName evidence="1">Cyclic nucleotide-gated channel cone photoreceptor subunit alpha</fullName>
    </submittedName>
</protein>